<feature type="compositionally biased region" description="Polar residues" evidence="3">
    <location>
        <begin position="343"/>
        <end position="362"/>
    </location>
</feature>
<name>A0A9D4Z9L8_ADICA</name>
<feature type="region of interest" description="Disordered" evidence="3">
    <location>
        <begin position="22"/>
        <end position="65"/>
    </location>
</feature>
<feature type="region of interest" description="Disordered" evidence="3">
    <location>
        <begin position="302"/>
        <end position="391"/>
    </location>
</feature>
<dbReference type="SMART" id="SM00384">
    <property type="entry name" value="AT_hook"/>
    <property type="match status" value="2"/>
</dbReference>
<dbReference type="AlphaFoldDB" id="A0A9D4Z9L8"/>
<keyword evidence="2" id="KW-0238">DNA-binding</keyword>
<accession>A0A9D4Z9L8</accession>
<dbReference type="EMBL" id="JABFUD020000017">
    <property type="protein sequence ID" value="KAI5067343.1"/>
    <property type="molecule type" value="Genomic_DNA"/>
</dbReference>
<keyword evidence="6" id="KW-1185">Reference proteome</keyword>
<dbReference type="GO" id="GO:0003680">
    <property type="term" value="F:minor groove of adenine-thymine-rich DNA binding"/>
    <property type="evidence" value="ECO:0007669"/>
    <property type="project" value="UniProtKB-UniRule"/>
</dbReference>
<dbReference type="Pfam" id="PF03479">
    <property type="entry name" value="PCC"/>
    <property type="match status" value="1"/>
</dbReference>
<evidence type="ECO:0000256" key="2">
    <source>
        <dbReference type="RuleBase" id="RU367031"/>
    </source>
</evidence>
<comment type="caution">
    <text evidence="5">The sequence shown here is derived from an EMBL/GenBank/DDBJ whole genome shotgun (WGS) entry which is preliminary data.</text>
</comment>
<dbReference type="InterPro" id="IPR039605">
    <property type="entry name" value="AHL"/>
</dbReference>
<dbReference type="SUPFAM" id="SSF117856">
    <property type="entry name" value="AF0104/ALDC/Ptd012-like"/>
    <property type="match status" value="1"/>
</dbReference>
<dbReference type="GO" id="GO:0005634">
    <property type="term" value="C:nucleus"/>
    <property type="evidence" value="ECO:0007669"/>
    <property type="project" value="UniProtKB-SubCell"/>
</dbReference>
<organism evidence="5 6">
    <name type="scientific">Adiantum capillus-veneris</name>
    <name type="common">Maidenhair fern</name>
    <dbReference type="NCBI Taxonomy" id="13818"/>
    <lineage>
        <taxon>Eukaryota</taxon>
        <taxon>Viridiplantae</taxon>
        <taxon>Streptophyta</taxon>
        <taxon>Embryophyta</taxon>
        <taxon>Tracheophyta</taxon>
        <taxon>Polypodiopsida</taxon>
        <taxon>Polypodiidae</taxon>
        <taxon>Polypodiales</taxon>
        <taxon>Pteridineae</taxon>
        <taxon>Pteridaceae</taxon>
        <taxon>Vittarioideae</taxon>
        <taxon>Adiantum</taxon>
    </lineage>
</organism>
<dbReference type="PANTHER" id="PTHR31500">
    <property type="entry name" value="AT-HOOK MOTIF NUCLEAR-LOCALIZED PROTEIN 9"/>
    <property type="match status" value="1"/>
</dbReference>
<proteinExistence type="predicted"/>
<dbReference type="CDD" id="cd11378">
    <property type="entry name" value="DUF296"/>
    <property type="match status" value="1"/>
</dbReference>
<feature type="compositionally biased region" description="Polar residues" evidence="3">
    <location>
        <begin position="310"/>
        <end position="325"/>
    </location>
</feature>
<dbReference type="PANTHER" id="PTHR31500:SF57">
    <property type="entry name" value="AT-HOOK MOTIF NUCLEAR-LOCALIZED PROTEIN 10"/>
    <property type="match status" value="1"/>
</dbReference>
<feature type="region of interest" description="Disordered" evidence="3">
    <location>
        <begin position="95"/>
        <end position="163"/>
    </location>
</feature>
<dbReference type="InterPro" id="IPR005175">
    <property type="entry name" value="PPC_dom"/>
</dbReference>
<comment type="domain">
    <text evidence="2">The PPC domain mediates interactions between AHL proteins.</text>
</comment>
<protein>
    <recommendedName>
        <fullName evidence="2">AT-hook motif nuclear-localized protein</fullName>
    </recommendedName>
</protein>
<evidence type="ECO:0000313" key="5">
    <source>
        <dbReference type="EMBL" id="KAI5067343.1"/>
    </source>
</evidence>
<sequence length="391" mass="39855">MEFKDPVGAPAAAAAATFNGTHPKAVSDFANMPTPTSPLRPDATRATPPSSQPSSSTPATNSDQNSMHTIAATPLAAISPPAYMPANMATAIVPHSGAPTSLPNPSFGDTGSMKKKRGRPRKYGPDGTVTITIKQFPSPPSMNPLSPLQKRGRGRPPGSGKNQQLAALGDLLCASAGAGFTPHAITVAAGEDVAAKIMSFSQQGPRGICILSANGAISNVTLRQPAVSGGTVTYEGRFEILSLSGSFLVTEFCRTGGLSVSLAGPDGRVIGGSVAGMLMAASPVQVVVGSFLCLSKKSYTKPSKVDDASKLSTSTGVPAANTGNNAAPEPPLNDRTDSKQESPPHNQSSGHAASSNDESPQGQMIAVQMGWPAGSQEVRRSTDISNSSPGQ</sequence>
<dbReference type="InterPro" id="IPR017956">
    <property type="entry name" value="AT_hook_DNA-bd_motif"/>
</dbReference>
<feature type="compositionally biased region" description="Basic and acidic residues" evidence="3">
    <location>
        <begin position="332"/>
        <end position="342"/>
    </location>
</feature>
<feature type="compositionally biased region" description="Low complexity" evidence="3">
    <location>
        <begin position="44"/>
        <end position="62"/>
    </location>
</feature>
<evidence type="ECO:0000256" key="1">
    <source>
        <dbReference type="ARBA" id="ARBA00003687"/>
    </source>
</evidence>
<evidence type="ECO:0000256" key="3">
    <source>
        <dbReference type="SAM" id="MobiDB-lite"/>
    </source>
</evidence>
<keyword evidence="2" id="KW-0804">Transcription</keyword>
<comment type="function">
    <text evidence="1 2">Transcription factor that specifically binds AT-rich DNA sequences related to the nuclear matrix attachment regions (MARs).</text>
</comment>
<dbReference type="Proteomes" id="UP000886520">
    <property type="component" value="Chromosome 17"/>
</dbReference>
<keyword evidence="2" id="KW-0805">Transcription regulation</keyword>
<gene>
    <name evidence="5" type="ORF">GOP47_0017871</name>
</gene>
<dbReference type="OrthoDB" id="2014829at2759"/>
<evidence type="ECO:0000313" key="6">
    <source>
        <dbReference type="Proteomes" id="UP000886520"/>
    </source>
</evidence>
<dbReference type="PROSITE" id="PS51742">
    <property type="entry name" value="PPC"/>
    <property type="match status" value="1"/>
</dbReference>
<reference evidence="5" key="1">
    <citation type="submission" date="2021-01" db="EMBL/GenBank/DDBJ databases">
        <title>Adiantum capillus-veneris genome.</title>
        <authorList>
            <person name="Fang Y."/>
            <person name="Liao Q."/>
        </authorList>
    </citation>
    <scope>NUCLEOTIDE SEQUENCE</scope>
    <source>
        <strain evidence="5">H3</strain>
        <tissue evidence="5">Leaf</tissue>
    </source>
</reference>
<comment type="subcellular location">
    <subcellularLocation>
        <location evidence="2">Nucleus</location>
    </subcellularLocation>
</comment>
<feature type="compositionally biased region" description="Basic residues" evidence="3">
    <location>
        <begin position="113"/>
        <end position="122"/>
    </location>
</feature>
<feature type="compositionally biased region" description="Polar residues" evidence="3">
    <location>
        <begin position="98"/>
        <end position="109"/>
    </location>
</feature>
<evidence type="ECO:0000259" key="4">
    <source>
        <dbReference type="PROSITE" id="PS51742"/>
    </source>
</evidence>
<feature type="domain" description="PPC" evidence="4">
    <location>
        <begin position="176"/>
        <end position="313"/>
    </location>
</feature>
<dbReference type="Gene3D" id="3.30.1330.80">
    <property type="entry name" value="Hypothetical protein, similar to alpha- acetolactate decarboxylase, domain 2"/>
    <property type="match status" value="1"/>
</dbReference>
<keyword evidence="2" id="KW-0539">Nucleus</keyword>